<name>A0A128EX69_9GAMM</name>
<feature type="transmembrane region" description="Helical" evidence="1">
    <location>
        <begin position="52"/>
        <end position="75"/>
    </location>
</feature>
<keyword evidence="1" id="KW-1133">Transmembrane helix</keyword>
<accession>A0A128EX69</accession>
<proteinExistence type="predicted"/>
<keyword evidence="1" id="KW-0812">Transmembrane</keyword>
<dbReference type="Proteomes" id="UP000071641">
    <property type="component" value="Unassembled WGS sequence"/>
</dbReference>
<keyword evidence="1" id="KW-0472">Membrane</keyword>
<evidence type="ECO:0000256" key="1">
    <source>
        <dbReference type="SAM" id="Phobius"/>
    </source>
</evidence>
<dbReference type="RefSeq" id="WP_062661873.1">
    <property type="nucleotide sequence ID" value="NZ_FIZX01000001.1"/>
</dbReference>
<evidence type="ECO:0000313" key="3">
    <source>
        <dbReference type="Proteomes" id="UP000071641"/>
    </source>
</evidence>
<dbReference type="EMBL" id="FIZX01000001">
    <property type="protein sequence ID" value="CZF79178.1"/>
    <property type="molecule type" value="Genomic_DNA"/>
</dbReference>
<reference evidence="3" key="1">
    <citation type="submission" date="2016-02" db="EMBL/GenBank/DDBJ databases">
        <authorList>
            <person name="Rodrigo-Torres Lidia"/>
            <person name="Arahal R.David."/>
        </authorList>
    </citation>
    <scope>NUCLEOTIDE SEQUENCE [LARGE SCALE GENOMIC DNA]</scope>
    <source>
        <strain evidence="3">CECT 9029</strain>
    </source>
</reference>
<organism evidence="2 3">
    <name type="scientific">Grimontia celer</name>
    <dbReference type="NCBI Taxonomy" id="1796497"/>
    <lineage>
        <taxon>Bacteria</taxon>
        <taxon>Pseudomonadati</taxon>
        <taxon>Pseudomonadota</taxon>
        <taxon>Gammaproteobacteria</taxon>
        <taxon>Vibrionales</taxon>
        <taxon>Vibrionaceae</taxon>
        <taxon>Grimontia</taxon>
    </lineage>
</organism>
<dbReference type="OrthoDB" id="5916832at2"/>
<dbReference type="AlphaFoldDB" id="A0A128EX69"/>
<gene>
    <name evidence="2" type="ORF">GCE9029_01302</name>
</gene>
<evidence type="ECO:0000313" key="2">
    <source>
        <dbReference type="EMBL" id="CZF79178.1"/>
    </source>
</evidence>
<keyword evidence="3" id="KW-1185">Reference proteome</keyword>
<sequence>MHYTKPFPDQIDRIFRDHFRKWPRRFKWTVFFCFFFPAVSYAANTHGTVDPSFLTIIVILFCGINALVVIWGLKLNSFAQRCYWHRNYHIGGATTLALIPLGILVLQYTKYCL</sequence>
<feature type="transmembrane region" description="Helical" evidence="1">
    <location>
        <begin position="87"/>
        <end position="108"/>
    </location>
</feature>
<protein>
    <submittedName>
        <fullName evidence="2">Uncharacterized protein</fullName>
    </submittedName>
</protein>